<evidence type="ECO:0000313" key="5">
    <source>
        <dbReference type="EMBL" id="TVP39632.1"/>
    </source>
</evidence>
<dbReference type="OrthoDB" id="30639at2157"/>
<evidence type="ECO:0000313" key="6">
    <source>
        <dbReference type="Proteomes" id="UP000315289"/>
    </source>
</evidence>
<name>A0A557SSR7_9ARCH</name>
<dbReference type="Proteomes" id="UP000315289">
    <property type="component" value="Unassembled WGS sequence"/>
</dbReference>
<organism evidence="5 6">
    <name type="scientific">Candidatus Nitrosocosmicus arcticus</name>
    <dbReference type="NCBI Taxonomy" id="2035267"/>
    <lineage>
        <taxon>Archaea</taxon>
        <taxon>Nitrososphaerota</taxon>
        <taxon>Nitrososphaeria</taxon>
        <taxon>Nitrososphaerales</taxon>
        <taxon>Nitrososphaeraceae</taxon>
        <taxon>Candidatus Nitrosocosmicus</taxon>
    </lineage>
</organism>
<gene>
    <name evidence="3 5" type="primary">rps3ae</name>
    <name evidence="5" type="ORF">NARC_140087</name>
</gene>
<dbReference type="GO" id="GO:1990904">
    <property type="term" value="C:ribonucleoprotein complex"/>
    <property type="evidence" value="ECO:0007669"/>
    <property type="project" value="UniProtKB-KW"/>
</dbReference>
<keyword evidence="1 3" id="KW-0689">Ribosomal protein</keyword>
<dbReference type="Pfam" id="PF01015">
    <property type="entry name" value="Ribosomal_S3Ae"/>
    <property type="match status" value="1"/>
</dbReference>
<dbReference type="GO" id="GO:0005840">
    <property type="term" value="C:ribosome"/>
    <property type="evidence" value="ECO:0007669"/>
    <property type="project" value="UniProtKB-KW"/>
</dbReference>
<dbReference type="AlphaFoldDB" id="A0A557SSR7"/>
<feature type="region of interest" description="Disordered" evidence="4">
    <location>
        <begin position="205"/>
        <end position="238"/>
    </location>
</feature>
<dbReference type="InterPro" id="IPR001593">
    <property type="entry name" value="Ribosomal_eS1"/>
</dbReference>
<proteinExistence type="inferred from homology"/>
<reference evidence="5 6" key="1">
    <citation type="journal article" date="2019" name="Front. Microbiol.">
        <title>Ammonia Oxidation by the Arctic Terrestrial Thaumarchaeote Candidatus Nitrosocosmicus arcticus Is Stimulated by Increasing Temperatures.</title>
        <authorList>
            <person name="Alves R.J.E."/>
            <person name="Kerou M."/>
            <person name="Zappe A."/>
            <person name="Bittner R."/>
            <person name="Abby S.S."/>
            <person name="Schmidt H.A."/>
            <person name="Pfeifer K."/>
            <person name="Schleper C."/>
        </authorList>
    </citation>
    <scope>NUCLEOTIDE SEQUENCE [LARGE SCALE GENOMIC DNA]</scope>
    <source>
        <strain evidence="5 6">Kfb</strain>
    </source>
</reference>
<evidence type="ECO:0000256" key="1">
    <source>
        <dbReference type="ARBA" id="ARBA00022980"/>
    </source>
</evidence>
<evidence type="ECO:0000256" key="4">
    <source>
        <dbReference type="SAM" id="MobiDB-lite"/>
    </source>
</evidence>
<dbReference type="SMART" id="SM01397">
    <property type="entry name" value="Ribosomal_S3Ae"/>
    <property type="match status" value="1"/>
</dbReference>
<evidence type="ECO:0000256" key="3">
    <source>
        <dbReference type="HAMAP-Rule" id="MF_00359"/>
    </source>
</evidence>
<dbReference type="HAMAP" id="MF_00359">
    <property type="entry name" value="Ribosomal_eS1"/>
    <property type="match status" value="1"/>
</dbReference>
<accession>A0A557SSR7</accession>
<keyword evidence="2 3" id="KW-0687">Ribonucleoprotein</keyword>
<sequence length="238" mass="27096">MAKGSRRGGRVRDKWRDKQWIIVNAPPAFDKVPLNYIPISDINKAKGRVIENTLYDVLKQDPTQHQTKIFVQIDRINSGMASTIFKGHEYAKEFLRSLIRRGSSMINFVDEFTTSDGYVFRVSATAFSQRRINSSKKHEIRLSMAKLLTEKIPVLSLNEFVKEVTMGKMSSEMLDVAKKVASIRHVGVRKTKLISSPIQVNEEKIDSEVPVTEADPEISTEEDIVTVPKEEIEKEEDT</sequence>
<feature type="compositionally biased region" description="Acidic residues" evidence="4">
    <location>
        <begin position="214"/>
        <end position="224"/>
    </location>
</feature>
<dbReference type="EMBL" id="VOAH01000014">
    <property type="protein sequence ID" value="TVP39632.1"/>
    <property type="molecule type" value="Genomic_DNA"/>
</dbReference>
<comment type="caution">
    <text evidence="5">The sequence shown here is derived from an EMBL/GenBank/DDBJ whole genome shotgun (WGS) entry which is preliminary data.</text>
</comment>
<evidence type="ECO:0000256" key="2">
    <source>
        <dbReference type="ARBA" id="ARBA00023274"/>
    </source>
</evidence>
<comment type="similarity">
    <text evidence="3">Belongs to the eukaryotic ribosomal protein eS1 family.</text>
</comment>
<keyword evidence="6" id="KW-1185">Reference proteome</keyword>
<dbReference type="RefSeq" id="WP_144733501.1">
    <property type="nucleotide sequence ID" value="NZ_ML675589.1"/>
</dbReference>
<protein>
    <recommendedName>
        <fullName evidence="3">Small ribosomal subunit protein eS1</fullName>
    </recommendedName>
</protein>
<dbReference type="GO" id="GO:0003735">
    <property type="term" value="F:structural constituent of ribosome"/>
    <property type="evidence" value="ECO:0007669"/>
    <property type="project" value="InterPro"/>
</dbReference>
<dbReference type="GO" id="GO:0006412">
    <property type="term" value="P:translation"/>
    <property type="evidence" value="ECO:0007669"/>
    <property type="project" value="UniProtKB-UniRule"/>
</dbReference>
<dbReference type="InterPro" id="IPR030838">
    <property type="entry name" value="Ribosomal_eS1_arc"/>
</dbReference>